<protein>
    <recommendedName>
        <fullName evidence="1">Ferric siderophore reductase C-terminal domain-containing protein</fullName>
    </recommendedName>
</protein>
<evidence type="ECO:0000259" key="1">
    <source>
        <dbReference type="Pfam" id="PF11575"/>
    </source>
</evidence>
<dbReference type="GO" id="GO:0051537">
    <property type="term" value="F:2 iron, 2 sulfur cluster binding"/>
    <property type="evidence" value="ECO:0007669"/>
    <property type="project" value="InterPro"/>
</dbReference>
<dbReference type="EMBL" id="JACCCC010000001">
    <property type="protein sequence ID" value="NYE49369.1"/>
    <property type="molecule type" value="Genomic_DNA"/>
</dbReference>
<dbReference type="RefSeq" id="WP_179645043.1">
    <property type="nucleotide sequence ID" value="NZ_BAAAYY010000031.1"/>
</dbReference>
<evidence type="ECO:0000313" key="2">
    <source>
        <dbReference type="EMBL" id="NYE49369.1"/>
    </source>
</evidence>
<evidence type="ECO:0000313" key="3">
    <source>
        <dbReference type="Proteomes" id="UP000589036"/>
    </source>
</evidence>
<sequence>MPTCHPLAGVVQWVNERDLHVKVDLLGAGDSDPFGPEWVRGDRIAERVPELLAGLEEGTCRGHRTSAAAIFAADLGRQLVAFAAGTAYLTGRAPQMAARRLWVRAGEGGRLDRLALRRPDVAVLPGDPMAHRPGVTVVADENELDRWFMSSVVAALEPVVAAVRAVIRYGTRQQWSMVADGVHWALLLAAGEVGHDQRAAWLRAARMAELINSDAPRMIARQRPFPLVLPDRLPERAERVFLVRGGCCFYYRYGGVKCASCPLETDEQRERLLLQGRPTPQRA</sequence>
<dbReference type="Pfam" id="PF11575">
    <property type="entry name" value="FhuF_C"/>
    <property type="match status" value="1"/>
</dbReference>
<accession>A0A852TZE8</accession>
<dbReference type="InterPro" id="IPR024726">
    <property type="entry name" value="FhuF_C"/>
</dbReference>
<name>A0A852TZE8_9ACTN</name>
<dbReference type="AlphaFoldDB" id="A0A852TZE8"/>
<gene>
    <name evidence="2" type="ORF">HDA32_004489</name>
</gene>
<dbReference type="Proteomes" id="UP000589036">
    <property type="component" value="Unassembled WGS sequence"/>
</dbReference>
<keyword evidence="3" id="KW-1185">Reference proteome</keyword>
<organism evidence="2 3">
    <name type="scientific">Spinactinospora alkalitolerans</name>
    <dbReference type="NCBI Taxonomy" id="687207"/>
    <lineage>
        <taxon>Bacteria</taxon>
        <taxon>Bacillati</taxon>
        <taxon>Actinomycetota</taxon>
        <taxon>Actinomycetes</taxon>
        <taxon>Streptosporangiales</taxon>
        <taxon>Nocardiopsidaceae</taxon>
        <taxon>Spinactinospora</taxon>
    </lineage>
</organism>
<feature type="domain" description="Ferric siderophore reductase C-terminal" evidence="1">
    <location>
        <begin position="244"/>
        <end position="263"/>
    </location>
</feature>
<reference evidence="2 3" key="1">
    <citation type="submission" date="2020-07" db="EMBL/GenBank/DDBJ databases">
        <title>Sequencing the genomes of 1000 actinobacteria strains.</title>
        <authorList>
            <person name="Klenk H.-P."/>
        </authorList>
    </citation>
    <scope>NUCLEOTIDE SEQUENCE [LARGE SCALE GENOMIC DNA]</scope>
    <source>
        <strain evidence="2 3">CXB654</strain>
    </source>
</reference>
<proteinExistence type="predicted"/>
<comment type="caution">
    <text evidence="2">The sequence shown here is derived from an EMBL/GenBank/DDBJ whole genome shotgun (WGS) entry which is preliminary data.</text>
</comment>